<reference evidence="3" key="1">
    <citation type="submission" date="2016-09" db="EMBL/GenBank/DDBJ databases">
        <title>Draft genome sequence of a novel species of the family Streptococcaceae isolated from flowers.</title>
        <authorList>
            <person name="Chuah L.-O."/>
            <person name="Yap K.-P."/>
            <person name="Thong K.L."/>
            <person name="Liong M.T."/>
            <person name="Ahmad R."/>
            <person name="Rusul G."/>
        </authorList>
    </citation>
    <scope>NUCLEOTIDE SEQUENCE [LARGE SCALE GENOMIC DNA]</scope>
    <source>
        <strain evidence="3">DF1</strain>
    </source>
</reference>
<feature type="transmembrane region" description="Helical" evidence="1">
    <location>
        <begin position="41"/>
        <end position="59"/>
    </location>
</feature>
<name>A0A1E8GM63_9LACT</name>
<dbReference type="RefSeq" id="WP_070792405.1">
    <property type="nucleotide sequence ID" value="NZ_MKIR01000021.1"/>
</dbReference>
<dbReference type="STRING" id="1859473.BG261_04275"/>
<feature type="transmembrane region" description="Helical" evidence="1">
    <location>
        <begin position="14"/>
        <end position="34"/>
    </location>
</feature>
<accession>A0A1E8GM63</accession>
<sequence length="71" mass="7526">MEEKKSPVLNASQLQLLISIAVCLSIVIVSVILIGQGKIGLGISGLVLSVASTTVAFNISEKLWSDEEIEE</sequence>
<keyword evidence="1" id="KW-1133">Transmembrane helix</keyword>
<keyword evidence="1" id="KW-0812">Transmembrane</keyword>
<protein>
    <submittedName>
        <fullName evidence="2">Uncharacterized protein</fullName>
    </submittedName>
</protein>
<gene>
    <name evidence="2" type="ORF">BG261_04275</name>
</gene>
<organism evidence="2 3">
    <name type="scientific">Floricoccus tropicus</name>
    <dbReference type="NCBI Taxonomy" id="1859473"/>
    <lineage>
        <taxon>Bacteria</taxon>
        <taxon>Bacillati</taxon>
        <taxon>Bacillota</taxon>
        <taxon>Bacilli</taxon>
        <taxon>Lactobacillales</taxon>
        <taxon>Streptococcaceae</taxon>
        <taxon>Floricoccus</taxon>
    </lineage>
</organism>
<evidence type="ECO:0000256" key="1">
    <source>
        <dbReference type="SAM" id="Phobius"/>
    </source>
</evidence>
<keyword evidence="1" id="KW-0472">Membrane</keyword>
<proteinExistence type="predicted"/>
<keyword evidence="3" id="KW-1185">Reference proteome</keyword>
<evidence type="ECO:0000313" key="3">
    <source>
        <dbReference type="Proteomes" id="UP000178622"/>
    </source>
</evidence>
<dbReference type="EMBL" id="MKIR01000021">
    <property type="protein sequence ID" value="OFI49096.1"/>
    <property type="molecule type" value="Genomic_DNA"/>
</dbReference>
<dbReference type="AlphaFoldDB" id="A0A1E8GM63"/>
<dbReference type="Proteomes" id="UP000178622">
    <property type="component" value="Unassembled WGS sequence"/>
</dbReference>
<comment type="caution">
    <text evidence="2">The sequence shown here is derived from an EMBL/GenBank/DDBJ whole genome shotgun (WGS) entry which is preliminary data.</text>
</comment>
<evidence type="ECO:0000313" key="2">
    <source>
        <dbReference type="EMBL" id="OFI49096.1"/>
    </source>
</evidence>